<gene>
    <name evidence="3" type="ORF">E1O70_18675</name>
</gene>
<organism evidence="3 4">
    <name type="scientific">Cellulosimicrobium funkei</name>
    <dbReference type="NCBI Taxonomy" id="264251"/>
    <lineage>
        <taxon>Bacteria</taxon>
        <taxon>Bacillati</taxon>
        <taxon>Actinomycetota</taxon>
        <taxon>Actinomycetes</taxon>
        <taxon>Micrococcales</taxon>
        <taxon>Promicromonosporaceae</taxon>
        <taxon>Cellulosimicrobium</taxon>
    </lineage>
</organism>
<keyword evidence="2" id="KW-1133">Transmembrane helix</keyword>
<reference evidence="3 4" key="1">
    <citation type="submission" date="2019-03" db="EMBL/GenBank/DDBJ databases">
        <title>Cellulosimicrobium funkei JCM14302 Assembly.</title>
        <authorList>
            <person name="Dou T."/>
        </authorList>
    </citation>
    <scope>NUCLEOTIDE SEQUENCE [LARGE SCALE GENOMIC DNA]</scope>
    <source>
        <strain evidence="3 4">JCM 14302</strain>
    </source>
</reference>
<dbReference type="EMBL" id="SOZH01000012">
    <property type="protein sequence ID" value="TFF04462.1"/>
    <property type="molecule type" value="Genomic_DNA"/>
</dbReference>
<dbReference type="Proteomes" id="UP000298003">
    <property type="component" value="Unassembled WGS sequence"/>
</dbReference>
<dbReference type="RefSeq" id="WP_061269321.1">
    <property type="nucleotide sequence ID" value="NZ_SOZH01000012.1"/>
</dbReference>
<accession>A0A4Y8QXM7</accession>
<name>A0A4Y8QXM7_9MICO</name>
<keyword evidence="2" id="KW-0812">Transmembrane</keyword>
<protein>
    <submittedName>
        <fullName evidence="3">Uncharacterized protein</fullName>
    </submittedName>
</protein>
<comment type="caution">
    <text evidence="3">The sequence shown here is derived from an EMBL/GenBank/DDBJ whole genome shotgun (WGS) entry which is preliminary data.</text>
</comment>
<feature type="transmembrane region" description="Helical" evidence="2">
    <location>
        <begin position="33"/>
        <end position="55"/>
    </location>
</feature>
<evidence type="ECO:0000313" key="4">
    <source>
        <dbReference type="Proteomes" id="UP000298003"/>
    </source>
</evidence>
<evidence type="ECO:0000256" key="2">
    <source>
        <dbReference type="SAM" id="Phobius"/>
    </source>
</evidence>
<evidence type="ECO:0000313" key="3">
    <source>
        <dbReference type="EMBL" id="TFF04462.1"/>
    </source>
</evidence>
<sequence length="285" mass="32069">MPIRVMAVVLLGAFSATLLAITAGEGMRSGNWVFFRAAVFGLAGALVVLAALLAWNELRARRHERVRTELTEKFAQMFTERIPHTVPAVINLARELGHTDDRTTEGAPVLELHGGGRLTLHSGRAARAWAGTYDLRTVRKVRNHIDHDPVIIDGVALGDIETAIVFYRDVEYASEPLFALDVMWLALPEVRDYLRANVPAGIRNDFTSEWLPRPRPAYLSTSDDRRHRRWRHALVSTYGSIEWDDSDREKVTITAPTRGVFVPTPERLAETRRQVKEATEASWTP</sequence>
<feature type="region of interest" description="Disordered" evidence="1">
    <location>
        <begin position="265"/>
        <end position="285"/>
    </location>
</feature>
<dbReference type="AlphaFoldDB" id="A0A4Y8QXM7"/>
<feature type="compositionally biased region" description="Basic and acidic residues" evidence="1">
    <location>
        <begin position="267"/>
        <end position="279"/>
    </location>
</feature>
<proteinExistence type="predicted"/>
<dbReference type="GeneID" id="95686511"/>
<keyword evidence="4" id="KW-1185">Reference proteome</keyword>
<keyword evidence="2" id="KW-0472">Membrane</keyword>
<evidence type="ECO:0000256" key="1">
    <source>
        <dbReference type="SAM" id="MobiDB-lite"/>
    </source>
</evidence>